<evidence type="ECO:0000313" key="2">
    <source>
        <dbReference type="Proteomes" id="UP000667802"/>
    </source>
</evidence>
<sequence>MNKFSTFFANLFVAAPLLSAFFVSTSFIVRTNSVHGQYPRPLLYREPYISGRNAIHGCYDLRRAIDCQNLQRIQNSLANMCGRGDNVACNTLDYVRRSDADTQTNISVGNALSDH</sequence>
<dbReference type="EMBL" id="JAALHA020000030">
    <property type="protein sequence ID" value="MDR9900062.1"/>
    <property type="molecule type" value="Genomic_DNA"/>
</dbReference>
<organism evidence="1 2">
    <name type="scientific">Aetokthonos hydrillicola Thurmond2011</name>
    <dbReference type="NCBI Taxonomy" id="2712845"/>
    <lineage>
        <taxon>Bacteria</taxon>
        <taxon>Bacillati</taxon>
        <taxon>Cyanobacteriota</taxon>
        <taxon>Cyanophyceae</taxon>
        <taxon>Nostocales</taxon>
        <taxon>Hapalosiphonaceae</taxon>
        <taxon>Aetokthonos</taxon>
    </lineage>
</organism>
<keyword evidence="2" id="KW-1185">Reference proteome</keyword>
<dbReference type="AlphaFoldDB" id="A0AAP5MD52"/>
<accession>A0AAP5MD52</accession>
<dbReference type="RefSeq" id="WP_208350137.1">
    <property type="nucleotide sequence ID" value="NZ_JAALHA020000030.1"/>
</dbReference>
<reference evidence="2" key="1">
    <citation type="journal article" date="2021" name="Science">
        <title>Hunting the eagle killer: A cyanobacterial neurotoxin causes vacuolar myelinopathy.</title>
        <authorList>
            <person name="Breinlinger S."/>
            <person name="Phillips T.J."/>
            <person name="Haram B.N."/>
            <person name="Mares J."/>
            <person name="Martinez Yerena J.A."/>
            <person name="Hrouzek P."/>
            <person name="Sobotka R."/>
            <person name="Henderson W.M."/>
            <person name="Schmieder P."/>
            <person name="Williams S.M."/>
            <person name="Lauderdale J.D."/>
            <person name="Wilde H.D."/>
            <person name="Gerrin W."/>
            <person name="Kust A."/>
            <person name="Washington J.W."/>
            <person name="Wagner C."/>
            <person name="Geier B."/>
            <person name="Liebeke M."/>
            <person name="Enke H."/>
            <person name="Niedermeyer T.H.J."/>
            <person name="Wilde S.B."/>
        </authorList>
    </citation>
    <scope>NUCLEOTIDE SEQUENCE [LARGE SCALE GENOMIC DNA]</scope>
    <source>
        <strain evidence="2">Thurmond2011</strain>
    </source>
</reference>
<gene>
    <name evidence="1" type="ORF">G7B40_036745</name>
</gene>
<comment type="caution">
    <text evidence="1">The sequence shown here is derived from an EMBL/GenBank/DDBJ whole genome shotgun (WGS) entry which is preliminary data.</text>
</comment>
<proteinExistence type="predicted"/>
<dbReference type="Proteomes" id="UP000667802">
    <property type="component" value="Unassembled WGS sequence"/>
</dbReference>
<evidence type="ECO:0000313" key="1">
    <source>
        <dbReference type="EMBL" id="MDR9900062.1"/>
    </source>
</evidence>
<protein>
    <submittedName>
        <fullName evidence="1">Uncharacterized protein</fullName>
    </submittedName>
</protein>
<name>A0AAP5MD52_9CYAN</name>